<keyword evidence="8" id="KW-1185">Reference proteome</keyword>
<feature type="domain" description="FAD-binding" evidence="6">
    <location>
        <begin position="7"/>
        <end position="339"/>
    </location>
</feature>
<protein>
    <submittedName>
        <fullName evidence="7">FAD-dependent urate hydroxylase</fullName>
    </submittedName>
</protein>
<dbReference type="PRINTS" id="PR00420">
    <property type="entry name" value="RNGMNOXGNASE"/>
</dbReference>
<dbReference type="Gene3D" id="3.50.50.60">
    <property type="entry name" value="FAD/NAD(P)-binding domain"/>
    <property type="match status" value="1"/>
</dbReference>
<dbReference type="PANTHER" id="PTHR47178">
    <property type="entry name" value="MONOOXYGENASE, FAD-BINDING"/>
    <property type="match status" value="1"/>
</dbReference>
<name>A0A175W8V3_9PEZI</name>
<reference evidence="7 8" key="1">
    <citation type="journal article" date="2016" name="Genome Announc.">
        <title>Genome Sequence of Madurella mycetomatis mm55, Isolated from a Human Mycetoma Case in Sudan.</title>
        <authorList>
            <person name="Smit S."/>
            <person name="Derks M.F."/>
            <person name="Bervoets S."/>
            <person name="Fahal A."/>
            <person name="van Leeuwen W."/>
            <person name="van Belkum A."/>
            <person name="van de Sande W.W."/>
        </authorList>
    </citation>
    <scope>NUCLEOTIDE SEQUENCE [LARGE SCALE GENOMIC DNA]</scope>
    <source>
        <strain evidence="8">mm55</strain>
    </source>
</reference>
<gene>
    <name evidence="7" type="ORF">MMYC01_203753</name>
</gene>
<comment type="caution">
    <text evidence="7">The sequence shown here is derived from an EMBL/GenBank/DDBJ whole genome shotgun (WGS) entry which is preliminary data.</text>
</comment>
<dbReference type="InterPro" id="IPR036188">
    <property type="entry name" value="FAD/NAD-bd_sf"/>
</dbReference>
<keyword evidence="4" id="KW-0560">Oxidoreductase</keyword>
<dbReference type="STRING" id="100816.A0A175W8V3"/>
<organism evidence="7 8">
    <name type="scientific">Madurella mycetomatis</name>
    <dbReference type="NCBI Taxonomy" id="100816"/>
    <lineage>
        <taxon>Eukaryota</taxon>
        <taxon>Fungi</taxon>
        <taxon>Dikarya</taxon>
        <taxon>Ascomycota</taxon>
        <taxon>Pezizomycotina</taxon>
        <taxon>Sordariomycetes</taxon>
        <taxon>Sordariomycetidae</taxon>
        <taxon>Sordariales</taxon>
        <taxon>Sordariales incertae sedis</taxon>
        <taxon>Madurella</taxon>
    </lineage>
</organism>
<keyword evidence="5" id="KW-0503">Monooxygenase</keyword>
<dbReference type="GO" id="GO:0004497">
    <property type="term" value="F:monooxygenase activity"/>
    <property type="evidence" value="ECO:0007669"/>
    <property type="project" value="UniProtKB-KW"/>
</dbReference>
<evidence type="ECO:0000313" key="7">
    <source>
        <dbReference type="EMBL" id="KXX79909.1"/>
    </source>
</evidence>
<accession>A0A175W8V3</accession>
<dbReference type="InterPro" id="IPR002938">
    <property type="entry name" value="FAD-bd"/>
</dbReference>
<dbReference type="AlphaFoldDB" id="A0A175W8V3"/>
<dbReference type="Proteomes" id="UP000078237">
    <property type="component" value="Unassembled WGS sequence"/>
</dbReference>
<sequence>MSSKPLHVLIIGAGIGGLTLAQGLRKRGISFEVFERDASREARPQGYALGLYDLDGLFCDSLPDDIPPLSTTSHLLPLALPSQIIYHFPRGQMMYVEDSAKTPCLRANRDRLRDTLSTGIAIRWGKSASRIEEGDERVTVIFEDGTSAWGDILVGADGTFSTVRPHVLNTPNETILDRFPATVILGETKLSGAEMEQQLQLGHSCAVVFGTDFVLLNALNRVQVDGDGKVSGDYYWIVHKPDQTVGDPNHWQETATAEQALEWAREKVGELEPPFREAVEKTGVEGVKHRLKYWDASISKLPLVKRVLLIGDAAHPIAPTRGEGAILAIRDAVQLSAVLGDNRTLGIADLRARLNEFQQEVVSRGYAATQASRGAVVKARAGNEPPIAWGHRAKVLETLKPLPINLTAD</sequence>
<dbReference type="SUPFAM" id="SSF51905">
    <property type="entry name" value="FAD/NAD(P)-binding domain"/>
    <property type="match status" value="1"/>
</dbReference>
<dbReference type="OrthoDB" id="47494at2759"/>
<evidence type="ECO:0000256" key="2">
    <source>
        <dbReference type="ARBA" id="ARBA00022630"/>
    </source>
</evidence>
<evidence type="ECO:0000259" key="6">
    <source>
        <dbReference type="Pfam" id="PF01494"/>
    </source>
</evidence>
<proteinExistence type="predicted"/>
<dbReference type="PANTHER" id="PTHR47178:SF6">
    <property type="entry name" value="FAD-BINDING DOMAIN-CONTAINING PROTEIN"/>
    <property type="match status" value="1"/>
</dbReference>
<dbReference type="GO" id="GO:0071949">
    <property type="term" value="F:FAD binding"/>
    <property type="evidence" value="ECO:0007669"/>
    <property type="project" value="InterPro"/>
</dbReference>
<evidence type="ECO:0000313" key="8">
    <source>
        <dbReference type="Proteomes" id="UP000078237"/>
    </source>
</evidence>
<evidence type="ECO:0000256" key="4">
    <source>
        <dbReference type="ARBA" id="ARBA00023002"/>
    </source>
</evidence>
<keyword evidence="2" id="KW-0285">Flavoprotein</keyword>
<dbReference type="VEuPathDB" id="FungiDB:MMYC01_203753"/>
<evidence type="ECO:0000256" key="3">
    <source>
        <dbReference type="ARBA" id="ARBA00022827"/>
    </source>
</evidence>
<comment type="cofactor">
    <cofactor evidence="1">
        <name>FAD</name>
        <dbReference type="ChEBI" id="CHEBI:57692"/>
    </cofactor>
</comment>
<evidence type="ECO:0000256" key="1">
    <source>
        <dbReference type="ARBA" id="ARBA00001974"/>
    </source>
</evidence>
<keyword evidence="3" id="KW-0274">FAD</keyword>
<evidence type="ECO:0000256" key="5">
    <source>
        <dbReference type="ARBA" id="ARBA00023033"/>
    </source>
</evidence>
<dbReference type="Pfam" id="PF01494">
    <property type="entry name" value="FAD_binding_3"/>
    <property type="match status" value="1"/>
</dbReference>
<dbReference type="EMBL" id="LCTW02000074">
    <property type="protein sequence ID" value="KXX79909.1"/>
    <property type="molecule type" value="Genomic_DNA"/>
</dbReference>